<comment type="caution">
    <text evidence="2">The sequence shown here is derived from an EMBL/GenBank/DDBJ whole genome shotgun (WGS) entry which is preliminary data.</text>
</comment>
<reference evidence="2" key="1">
    <citation type="submission" date="2022-12" db="EMBL/GenBank/DDBJ databases">
        <title>Gycomyces niveus sp.nov.,a novel actinomycete isolated from soil in Shouguan.</title>
        <authorList>
            <person name="Yang X."/>
        </authorList>
    </citation>
    <scope>NUCLEOTIDE SEQUENCE</scope>
    <source>
        <strain evidence="2">NEAU-A15</strain>
    </source>
</reference>
<dbReference type="AlphaFoldDB" id="A0A9X3P651"/>
<dbReference type="Proteomes" id="UP001146067">
    <property type="component" value="Unassembled WGS sequence"/>
</dbReference>
<feature type="region of interest" description="Disordered" evidence="1">
    <location>
        <begin position="77"/>
        <end position="110"/>
    </location>
</feature>
<organism evidence="2 3">
    <name type="scientific">Glycomyces luteolus</name>
    <dbReference type="NCBI Taxonomy" id="2670330"/>
    <lineage>
        <taxon>Bacteria</taxon>
        <taxon>Bacillati</taxon>
        <taxon>Actinomycetota</taxon>
        <taxon>Actinomycetes</taxon>
        <taxon>Glycomycetales</taxon>
        <taxon>Glycomycetaceae</taxon>
        <taxon>Glycomyces</taxon>
    </lineage>
</organism>
<evidence type="ECO:0000313" key="3">
    <source>
        <dbReference type="Proteomes" id="UP001146067"/>
    </source>
</evidence>
<protein>
    <submittedName>
        <fullName evidence="2">Uncharacterized protein</fullName>
    </submittedName>
</protein>
<dbReference type="EMBL" id="JAPZVP010000003">
    <property type="protein sequence ID" value="MDA1358972.1"/>
    <property type="molecule type" value="Genomic_DNA"/>
</dbReference>
<keyword evidence="3" id="KW-1185">Reference proteome</keyword>
<dbReference type="RefSeq" id="WP_270108795.1">
    <property type="nucleotide sequence ID" value="NZ_JAPZVP010000003.1"/>
</dbReference>
<proteinExistence type="predicted"/>
<gene>
    <name evidence="2" type="ORF">O1R50_05025</name>
</gene>
<sequence>MDRIGMNPGQANFKGGQTIASAESFGSLEGELRSIVDKCTTAAGETEVMTGYDEFGATWATDLAKTAEHGASVGTTTHLTVGDGVGTDAANAGLQGVEAPKPSAPGINLV</sequence>
<accession>A0A9X3P651</accession>
<name>A0A9X3P651_9ACTN</name>
<evidence type="ECO:0000256" key="1">
    <source>
        <dbReference type="SAM" id="MobiDB-lite"/>
    </source>
</evidence>
<evidence type="ECO:0000313" key="2">
    <source>
        <dbReference type="EMBL" id="MDA1358972.1"/>
    </source>
</evidence>